<dbReference type="GO" id="GO:0031956">
    <property type="term" value="F:medium-chain fatty acid-CoA ligase activity"/>
    <property type="evidence" value="ECO:0007669"/>
    <property type="project" value="TreeGrafter"/>
</dbReference>
<comment type="caution">
    <text evidence="4">The sequence shown here is derived from an EMBL/GenBank/DDBJ whole genome shotgun (WGS) entry which is preliminary data.</text>
</comment>
<dbReference type="PANTHER" id="PTHR43201">
    <property type="entry name" value="ACYL-COA SYNTHETASE"/>
    <property type="match status" value="1"/>
</dbReference>
<feature type="domain" description="AMP-binding enzyme C-terminal" evidence="3">
    <location>
        <begin position="410"/>
        <end position="484"/>
    </location>
</feature>
<dbReference type="PROSITE" id="PS00455">
    <property type="entry name" value="AMP_BINDING"/>
    <property type="match status" value="1"/>
</dbReference>
<comment type="similarity">
    <text evidence="1">Belongs to the ATP-dependent AMP-binding enzyme family.</text>
</comment>
<dbReference type="Gene3D" id="3.40.50.12780">
    <property type="entry name" value="N-terminal domain of ligase-like"/>
    <property type="match status" value="1"/>
</dbReference>
<feature type="domain" description="AMP-dependent synthetase/ligase" evidence="2">
    <location>
        <begin position="6"/>
        <end position="359"/>
    </location>
</feature>
<name>A0A840EFA9_9BACT</name>
<dbReference type="InterPro" id="IPR025110">
    <property type="entry name" value="AMP-bd_C"/>
</dbReference>
<accession>A0A840EFA9</accession>
<sequence>MIELVDRAQEFADRTAVVSNGQKHSYRELLDASARIARGLLAGREDLNEARIAFLVPPGFTYVALQWGIWRAGGIAVPLCTKHPTPSLRYVIEDTAAEHVLYTGEFLDQLAPLIEENISSFARAETFGSATDGPLPDISSDRRAMILYTSGTTGKPKGVVTTHDNIRAQIVALVNAWEWSADDRILNILPLHHVHGIINVLSCALWSGASCEFLPRFGEEAIFERFLSGEINVFMAVPTIYFKLIGHYDSLPAHEQRKISAALSDFRLMVSGSAALPVSVLERWREISGHTLLERYGMTEMGMAISNPYRGERKPGHIGQPLDGVHVRLVTEAGTQVPANSVESGEIQVRGNNVFREYWGRPEATAREFTEDGWFRTGDIAVFEGGAYRILGRNSVDIIKSGGYKISALEIEEVLRTHPLIRECGVVGLPDDEWGEIIGASLIADPAAVNLEELAAWLRERLPGYKLPRRYIFQDDLPRNVMGKVTKQELKRAFA</sequence>
<dbReference type="EC" id="6.2.1.-" evidence="4"/>
<organism evidence="4 5">
    <name type="scientific">Neolewinella aquimaris</name>
    <dbReference type="NCBI Taxonomy" id="1835722"/>
    <lineage>
        <taxon>Bacteria</taxon>
        <taxon>Pseudomonadati</taxon>
        <taxon>Bacteroidota</taxon>
        <taxon>Saprospiria</taxon>
        <taxon>Saprospirales</taxon>
        <taxon>Lewinellaceae</taxon>
        <taxon>Neolewinella</taxon>
    </lineage>
</organism>
<evidence type="ECO:0000256" key="1">
    <source>
        <dbReference type="ARBA" id="ARBA00006432"/>
    </source>
</evidence>
<dbReference type="SUPFAM" id="SSF56801">
    <property type="entry name" value="Acetyl-CoA synthetase-like"/>
    <property type="match status" value="1"/>
</dbReference>
<dbReference type="AlphaFoldDB" id="A0A840EFA9"/>
<evidence type="ECO:0000313" key="4">
    <source>
        <dbReference type="EMBL" id="MBB4079616.1"/>
    </source>
</evidence>
<dbReference type="GO" id="GO:0006631">
    <property type="term" value="P:fatty acid metabolic process"/>
    <property type="evidence" value="ECO:0007669"/>
    <property type="project" value="TreeGrafter"/>
</dbReference>
<dbReference type="InterPro" id="IPR045851">
    <property type="entry name" value="AMP-bd_C_sf"/>
</dbReference>
<keyword evidence="5" id="KW-1185">Reference proteome</keyword>
<dbReference type="InterPro" id="IPR020845">
    <property type="entry name" value="AMP-binding_CS"/>
</dbReference>
<dbReference type="InterPro" id="IPR042099">
    <property type="entry name" value="ANL_N_sf"/>
</dbReference>
<proteinExistence type="inferred from homology"/>
<dbReference type="PANTHER" id="PTHR43201:SF8">
    <property type="entry name" value="ACYL-COA SYNTHETASE FAMILY MEMBER 3"/>
    <property type="match status" value="1"/>
</dbReference>
<evidence type="ECO:0000259" key="3">
    <source>
        <dbReference type="Pfam" id="PF13193"/>
    </source>
</evidence>
<evidence type="ECO:0000259" key="2">
    <source>
        <dbReference type="Pfam" id="PF00501"/>
    </source>
</evidence>
<dbReference type="Gene3D" id="3.30.300.30">
    <property type="match status" value="1"/>
</dbReference>
<protein>
    <submittedName>
        <fullName evidence="4">Malonyl-CoA/methylmalonyl-CoA synthetase</fullName>
        <ecNumber evidence="4">6.2.1.-</ecNumber>
    </submittedName>
</protein>
<dbReference type="InterPro" id="IPR000873">
    <property type="entry name" value="AMP-dep_synth/lig_dom"/>
</dbReference>
<keyword evidence="4" id="KW-0436">Ligase</keyword>
<dbReference type="Pfam" id="PF00501">
    <property type="entry name" value="AMP-binding"/>
    <property type="match status" value="1"/>
</dbReference>
<reference evidence="4 5" key="1">
    <citation type="submission" date="2020-08" db="EMBL/GenBank/DDBJ databases">
        <title>Genomic Encyclopedia of Type Strains, Phase IV (KMG-IV): sequencing the most valuable type-strain genomes for metagenomic binning, comparative biology and taxonomic classification.</title>
        <authorList>
            <person name="Goeker M."/>
        </authorList>
    </citation>
    <scope>NUCLEOTIDE SEQUENCE [LARGE SCALE GENOMIC DNA]</scope>
    <source>
        <strain evidence="4 5">DSM 105137</strain>
    </source>
</reference>
<dbReference type="EMBL" id="JACIFF010000005">
    <property type="protein sequence ID" value="MBB4079616.1"/>
    <property type="molecule type" value="Genomic_DNA"/>
</dbReference>
<evidence type="ECO:0000313" key="5">
    <source>
        <dbReference type="Proteomes" id="UP000576209"/>
    </source>
</evidence>
<gene>
    <name evidence="4" type="ORF">GGR28_002241</name>
</gene>
<dbReference type="Proteomes" id="UP000576209">
    <property type="component" value="Unassembled WGS sequence"/>
</dbReference>
<dbReference type="RefSeq" id="WP_183495853.1">
    <property type="nucleotide sequence ID" value="NZ_JACIFF010000005.1"/>
</dbReference>
<dbReference type="CDD" id="cd05941">
    <property type="entry name" value="MCS"/>
    <property type="match status" value="1"/>
</dbReference>
<dbReference type="Pfam" id="PF13193">
    <property type="entry name" value="AMP-binding_C"/>
    <property type="match status" value="1"/>
</dbReference>